<gene>
    <name evidence="3" type="ORF">E4A49_06540</name>
</gene>
<feature type="domain" description="HTH marR-type" evidence="2">
    <location>
        <begin position="33"/>
        <end position="169"/>
    </location>
</feature>
<reference evidence="3 4" key="1">
    <citation type="submission" date="2019-03" db="EMBL/GenBank/DDBJ databases">
        <title>Reclassification of Micrococcus aloeverae and Micrococcus yunnanensis as later heterotypic synonyms of Micrococcus luteus.</title>
        <authorList>
            <person name="Huang C.-H."/>
        </authorList>
    </citation>
    <scope>NUCLEOTIDE SEQUENCE [LARGE SCALE GENOMIC DNA]</scope>
    <source>
        <strain evidence="3 4">BCRC 12151</strain>
    </source>
</reference>
<dbReference type="InterPro" id="IPR036388">
    <property type="entry name" value="WH-like_DNA-bd_sf"/>
</dbReference>
<comment type="caution">
    <text evidence="3">The sequence shown here is derived from an EMBL/GenBank/DDBJ whole genome shotgun (WGS) entry which is preliminary data.</text>
</comment>
<dbReference type="SMART" id="SM00347">
    <property type="entry name" value="HTH_MARR"/>
    <property type="match status" value="1"/>
</dbReference>
<dbReference type="Proteomes" id="UP000297477">
    <property type="component" value="Unassembled WGS sequence"/>
</dbReference>
<feature type="region of interest" description="Disordered" evidence="1">
    <location>
        <begin position="174"/>
        <end position="195"/>
    </location>
</feature>
<dbReference type="PROSITE" id="PS50995">
    <property type="entry name" value="HTH_MARR_2"/>
    <property type="match status" value="1"/>
</dbReference>
<feature type="compositionally biased region" description="Basic and acidic residues" evidence="1">
    <location>
        <begin position="185"/>
        <end position="195"/>
    </location>
</feature>
<dbReference type="Gene3D" id="1.10.10.10">
    <property type="entry name" value="Winged helix-like DNA-binding domain superfamily/Winged helix DNA-binding domain"/>
    <property type="match status" value="1"/>
</dbReference>
<accession>A0ABY2JZ48</accession>
<organism evidence="3 4">
    <name type="scientific">Micrococcus lylae</name>
    <dbReference type="NCBI Taxonomy" id="1273"/>
    <lineage>
        <taxon>Bacteria</taxon>
        <taxon>Bacillati</taxon>
        <taxon>Actinomycetota</taxon>
        <taxon>Actinomycetes</taxon>
        <taxon>Micrococcales</taxon>
        <taxon>Micrococcaceae</taxon>
        <taxon>Micrococcus</taxon>
    </lineage>
</organism>
<dbReference type="PANTHER" id="PTHR33164">
    <property type="entry name" value="TRANSCRIPTIONAL REGULATOR, MARR FAMILY"/>
    <property type="match status" value="1"/>
</dbReference>
<dbReference type="InterPro" id="IPR036390">
    <property type="entry name" value="WH_DNA-bd_sf"/>
</dbReference>
<proteinExistence type="predicted"/>
<dbReference type="EMBL" id="SPKT01000011">
    <property type="protein sequence ID" value="TFH99067.1"/>
    <property type="molecule type" value="Genomic_DNA"/>
</dbReference>
<keyword evidence="4" id="KW-1185">Reference proteome</keyword>
<dbReference type="SUPFAM" id="SSF46785">
    <property type="entry name" value="Winged helix' DNA-binding domain"/>
    <property type="match status" value="1"/>
</dbReference>
<dbReference type="InterPro" id="IPR000835">
    <property type="entry name" value="HTH_MarR-typ"/>
</dbReference>
<evidence type="ECO:0000256" key="1">
    <source>
        <dbReference type="SAM" id="MobiDB-lite"/>
    </source>
</evidence>
<dbReference type="PANTHER" id="PTHR33164:SF106">
    <property type="entry name" value="TRANSCRIPTIONAL REGULATORY PROTEIN"/>
    <property type="match status" value="1"/>
</dbReference>
<dbReference type="InterPro" id="IPR039422">
    <property type="entry name" value="MarR/SlyA-like"/>
</dbReference>
<dbReference type="Pfam" id="PF12802">
    <property type="entry name" value="MarR_2"/>
    <property type="match status" value="1"/>
</dbReference>
<name>A0ABY2JZ48_9MICC</name>
<protein>
    <submittedName>
        <fullName evidence="3">MarR family transcriptional regulator</fullName>
    </submittedName>
</protein>
<evidence type="ECO:0000313" key="4">
    <source>
        <dbReference type="Proteomes" id="UP000297477"/>
    </source>
</evidence>
<feature type="region of interest" description="Disordered" evidence="1">
    <location>
        <begin position="1"/>
        <end position="31"/>
    </location>
</feature>
<evidence type="ECO:0000313" key="3">
    <source>
        <dbReference type="EMBL" id="TFH99067.1"/>
    </source>
</evidence>
<sequence>MGQPYGGSTVKPTGCGRVDSRTVNSAPDPHDSLHAVTTALRDFGESADRMVDLAGRAVGLYRTDLRALSILMRRASAGLETSASDLGGHLRLTKPATTAVVDRLVESGHATRARSQQDRRRVLVHHTDSAVRDGMAAFAPMGGALRAALADFTDEELRTALQVIRTATASLTELESTLPAQDSAAEPREDAREAS</sequence>
<evidence type="ECO:0000259" key="2">
    <source>
        <dbReference type="PROSITE" id="PS50995"/>
    </source>
</evidence>